<gene>
    <name evidence="2" type="ORF">Ctob_012523</name>
</gene>
<dbReference type="Proteomes" id="UP000037460">
    <property type="component" value="Unassembled WGS sequence"/>
</dbReference>
<evidence type="ECO:0000256" key="1">
    <source>
        <dbReference type="SAM" id="MobiDB-lite"/>
    </source>
</evidence>
<sequence length="265" mass="28416">MDRKGEREIRQLMEAILSSVREGRQAAARAKECNSKAADGAQIVLSLIRLPPNPERLASAVGADALGSLMCRVADVLSEMATAVGEAAERAMSTAVAVEAMHRQAAAVRMAAENATLKKGAEADSEGSSSSSSDSDEDDDVKKATKAAKAQAAEAEAKRRAQEEAKRQAEEENQPNPEANLGPGAKMRLANVRQLRKASLIDGELTAQMLRAQLVQRVLLFAPEGERLAHDRLRMRPPQRPQIVALTEKLEAAVKQLTAVTPPAR</sequence>
<dbReference type="EMBL" id="JWZX01001340">
    <property type="protein sequence ID" value="KOO34049.1"/>
    <property type="molecule type" value="Genomic_DNA"/>
</dbReference>
<dbReference type="AlphaFoldDB" id="A0A0M0K5H1"/>
<evidence type="ECO:0000313" key="3">
    <source>
        <dbReference type="Proteomes" id="UP000037460"/>
    </source>
</evidence>
<accession>A0A0M0K5H1</accession>
<feature type="region of interest" description="Disordered" evidence="1">
    <location>
        <begin position="118"/>
        <end position="185"/>
    </location>
</feature>
<feature type="compositionally biased region" description="Basic and acidic residues" evidence="1">
    <location>
        <begin position="155"/>
        <end position="170"/>
    </location>
</feature>
<reference evidence="3" key="1">
    <citation type="journal article" date="2015" name="PLoS Genet.">
        <title>Genome Sequence and Transcriptome Analyses of Chrysochromulina tobin: Metabolic Tools for Enhanced Algal Fitness in the Prominent Order Prymnesiales (Haptophyceae).</title>
        <authorList>
            <person name="Hovde B.T."/>
            <person name="Deodato C.R."/>
            <person name="Hunsperger H.M."/>
            <person name="Ryken S.A."/>
            <person name="Yost W."/>
            <person name="Jha R.K."/>
            <person name="Patterson J."/>
            <person name="Monnat R.J. Jr."/>
            <person name="Barlow S.B."/>
            <person name="Starkenburg S.R."/>
            <person name="Cattolico R.A."/>
        </authorList>
    </citation>
    <scope>NUCLEOTIDE SEQUENCE</scope>
    <source>
        <strain evidence="3">CCMP291</strain>
    </source>
</reference>
<organism evidence="2 3">
    <name type="scientific">Chrysochromulina tobinii</name>
    <dbReference type="NCBI Taxonomy" id="1460289"/>
    <lineage>
        <taxon>Eukaryota</taxon>
        <taxon>Haptista</taxon>
        <taxon>Haptophyta</taxon>
        <taxon>Prymnesiophyceae</taxon>
        <taxon>Prymnesiales</taxon>
        <taxon>Chrysochromulinaceae</taxon>
        <taxon>Chrysochromulina</taxon>
    </lineage>
</organism>
<protein>
    <submittedName>
        <fullName evidence="2">Uncharacterized protein</fullName>
    </submittedName>
</protein>
<keyword evidence="3" id="KW-1185">Reference proteome</keyword>
<name>A0A0M0K5H1_9EUKA</name>
<evidence type="ECO:0000313" key="2">
    <source>
        <dbReference type="EMBL" id="KOO34049.1"/>
    </source>
</evidence>
<comment type="caution">
    <text evidence="2">The sequence shown here is derived from an EMBL/GenBank/DDBJ whole genome shotgun (WGS) entry which is preliminary data.</text>
</comment>
<proteinExistence type="predicted"/>